<evidence type="ECO:0000256" key="3">
    <source>
        <dbReference type="HAMAP-Rule" id="MF_01678"/>
    </source>
</evidence>
<evidence type="ECO:0000313" key="6">
    <source>
        <dbReference type="Proteomes" id="UP000179095"/>
    </source>
</evidence>
<evidence type="ECO:0000256" key="2">
    <source>
        <dbReference type="ARBA" id="ARBA00052401"/>
    </source>
</evidence>
<evidence type="ECO:0000256" key="4">
    <source>
        <dbReference type="SAM" id="Phobius"/>
    </source>
</evidence>
<dbReference type="Pfam" id="PF01008">
    <property type="entry name" value="IF-2B"/>
    <property type="match status" value="1"/>
</dbReference>
<dbReference type="AlphaFoldDB" id="A0A1F4RKZ5"/>
<comment type="function">
    <text evidence="3">Catalyzes the interconversion of methylthioribose-1-phosphate (MTR-1-P) into methylthioribulose-1-phosphate (MTRu-1-P).</text>
</comment>
<keyword evidence="4" id="KW-0472">Membrane</keyword>
<keyword evidence="4" id="KW-0812">Transmembrane</keyword>
<dbReference type="GO" id="GO:0046523">
    <property type="term" value="F:S-methyl-5-thioribose-1-phosphate isomerase activity"/>
    <property type="evidence" value="ECO:0007669"/>
    <property type="project" value="UniProtKB-UniRule"/>
</dbReference>
<dbReference type="HAMAP" id="MF_01678">
    <property type="entry name" value="Salvage_MtnA"/>
    <property type="match status" value="1"/>
</dbReference>
<dbReference type="FunFam" id="1.20.120.420:FF:000003">
    <property type="entry name" value="Methylthioribose-1-phosphate isomerase"/>
    <property type="match status" value="1"/>
</dbReference>
<feature type="binding site" evidence="3">
    <location>
        <begin position="44"/>
        <end position="46"/>
    </location>
    <ligand>
        <name>substrate</name>
    </ligand>
</feature>
<keyword evidence="4" id="KW-1133">Transmembrane helix</keyword>
<evidence type="ECO:0000256" key="1">
    <source>
        <dbReference type="ARBA" id="ARBA00023235"/>
    </source>
</evidence>
<feature type="site" description="Transition state stabilizer" evidence="3">
    <location>
        <position position="135"/>
    </location>
</feature>
<dbReference type="Gene3D" id="3.40.50.10470">
    <property type="entry name" value="Translation initiation factor eif-2b, domain 2"/>
    <property type="match status" value="1"/>
</dbReference>
<dbReference type="PANTHER" id="PTHR43475:SF1">
    <property type="entry name" value="METHYLTHIORIBOSE-1-PHOSPHATE ISOMERASE"/>
    <property type="match status" value="1"/>
</dbReference>
<feature type="binding site" evidence="3">
    <location>
        <position position="75"/>
    </location>
    <ligand>
        <name>substrate</name>
    </ligand>
</feature>
<dbReference type="Gene3D" id="1.20.120.420">
    <property type="entry name" value="translation initiation factor eif-2b, domain 1"/>
    <property type="match status" value="1"/>
</dbReference>
<proteinExistence type="inferred from homology"/>
<dbReference type="InterPro" id="IPR000649">
    <property type="entry name" value="IF-2B-related"/>
</dbReference>
<comment type="pathway">
    <text evidence="3">Amino-acid biosynthesis; L-methionine biosynthesis via salvage pathway; L-methionine from S-methyl-5-thio-alpha-D-ribose 1-phosphate: step 1/6.</text>
</comment>
<dbReference type="NCBIfam" id="TIGR00524">
    <property type="entry name" value="eIF-2B_rel"/>
    <property type="match status" value="1"/>
</dbReference>
<dbReference type="Proteomes" id="UP000179095">
    <property type="component" value="Unassembled WGS sequence"/>
</dbReference>
<sequence>MRTIEWKNNKVKIVDQTLLPNRLKFIHLKNLSEVVRAIKIMQIRGAPALGAAAAFGLVLGAANLKRAARDLLNSRPTAVNIRWAVERMLKVPNPNKKSLLAEALKIAEEDVEINKKLGAYGARLIKSGMKILTVCNAGALATVDYGTAIGVIRAAHDQGKKIHVYPAETRPRLQGAKLTAWELKQAKIPFTLITDNMIGYHMQKGLIDVVVVGADRIAKNGDTANKIGTYAAAVLAKAHGISFYIAAPFSTVDLQTKTGSDIVIEERTPAEVTDIGKTRIAPKGIKVANPAFDVTPARLIKGIITERGIFKPGTIR</sequence>
<dbReference type="NCBIfam" id="TIGR00512">
    <property type="entry name" value="salvage_mtnA"/>
    <property type="match status" value="1"/>
</dbReference>
<dbReference type="InterPro" id="IPR005251">
    <property type="entry name" value="IF-M1Pi"/>
</dbReference>
<name>A0A1F4RKZ5_UNCSA</name>
<organism evidence="5 6">
    <name type="scientific">candidate division WOR-1 bacterium RIFCSPLOWO2_12_FULL_45_9</name>
    <dbReference type="NCBI Taxonomy" id="1802568"/>
    <lineage>
        <taxon>Bacteria</taxon>
        <taxon>Bacillati</taxon>
        <taxon>Saganbacteria</taxon>
    </lineage>
</organism>
<feature type="binding site" evidence="3">
    <location>
        <position position="174"/>
    </location>
    <ligand>
        <name>substrate</name>
    </ligand>
</feature>
<feature type="transmembrane region" description="Helical" evidence="4">
    <location>
        <begin position="46"/>
        <end position="64"/>
    </location>
</feature>
<feature type="binding site" evidence="3">
    <location>
        <begin position="225"/>
        <end position="226"/>
    </location>
    <ligand>
        <name>substrate</name>
    </ligand>
</feature>
<dbReference type="GO" id="GO:0019509">
    <property type="term" value="P:L-methionine salvage from methylthioadenosine"/>
    <property type="evidence" value="ECO:0007669"/>
    <property type="project" value="UniProtKB-UniRule"/>
</dbReference>
<reference evidence="5 6" key="1">
    <citation type="journal article" date="2016" name="Nat. Commun.">
        <title>Thousands of microbial genomes shed light on interconnected biogeochemical processes in an aquifer system.</title>
        <authorList>
            <person name="Anantharaman K."/>
            <person name="Brown C.T."/>
            <person name="Hug L.A."/>
            <person name="Sharon I."/>
            <person name="Castelle C.J."/>
            <person name="Probst A.J."/>
            <person name="Thomas B.C."/>
            <person name="Singh A."/>
            <person name="Wilkins M.J."/>
            <person name="Karaoz U."/>
            <person name="Brodie E.L."/>
            <person name="Williams K.H."/>
            <person name="Hubbard S.S."/>
            <person name="Banfield J.F."/>
        </authorList>
    </citation>
    <scope>NUCLEOTIDE SEQUENCE [LARGE SCALE GENOMIC DNA]</scope>
</reference>
<evidence type="ECO:0000313" key="5">
    <source>
        <dbReference type="EMBL" id="OGC08870.1"/>
    </source>
</evidence>
<dbReference type="UniPathway" id="UPA00904">
    <property type="reaction ID" value="UER00874"/>
</dbReference>
<dbReference type="EC" id="5.3.1.23" evidence="3"/>
<comment type="similarity">
    <text evidence="3">Belongs to the EIF-2B alpha/beta/delta subunits family. MtnA subfamily.</text>
</comment>
<dbReference type="InterPro" id="IPR037171">
    <property type="entry name" value="NagB/RpiA_transferase-like"/>
</dbReference>
<dbReference type="FunFam" id="3.40.50.10470:FF:000006">
    <property type="entry name" value="Methylthioribose-1-phosphate isomerase"/>
    <property type="match status" value="1"/>
</dbReference>
<accession>A0A1F4RKZ5</accession>
<dbReference type="SUPFAM" id="SSF100950">
    <property type="entry name" value="NagB/RpiA/CoA transferase-like"/>
    <property type="match status" value="1"/>
</dbReference>
<dbReference type="STRING" id="1802568.A3F86_00305"/>
<gene>
    <name evidence="3" type="primary">mtnA</name>
    <name evidence="5" type="ORF">A3F86_00305</name>
</gene>
<keyword evidence="1 3" id="KW-0413">Isomerase</keyword>
<dbReference type="InterPro" id="IPR042529">
    <property type="entry name" value="IF_2B-like_C"/>
</dbReference>
<comment type="caution">
    <text evidence="5">The sequence shown here is derived from an EMBL/GenBank/DDBJ whole genome shotgun (WGS) entry which is preliminary data.</text>
</comment>
<dbReference type="InterPro" id="IPR027363">
    <property type="entry name" value="M1Pi_N"/>
</dbReference>
<keyword evidence="3" id="KW-0028">Amino-acid biosynthesis</keyword>
<dbReference type="InterPro" id="IPR011559">
    <property type="entry name" value="Initiation_fac_2B_a/b/d"/>
</dbReference>
<feature type="active site" description="Proton donor" evidence="3">
    <location>
        <position position="215"/>
    </location>
</feature>
<dbReference type="NCBIfam" id="NF004326">
    <property type="entry name" value="PRK05720.1"/>
    <property type="match status" value="1"/>
</dbReference>
<protein>
    <recommendedName>
        <fullName evidence="3">Methylthioribose-1-phosphate isomerase</fullName>
        <shortName evidence="3">M1Pi</shortName>
        <shortName evidence="3">MTR-1-P isomerase</shortName>
        <ecNumber evidence="3">5.3.1.23</ecNumber>
    </recommendedName>
    <alternativeName>
        <fullName evidence="3">S-methyl-5-thioribose-1-phosphate isomerase</fullName>
    </alternativeName>
</protein>
<comment type="catalytic activity">
    <reaction evidence="2 3">
        <text>5-(methylsulfanyl)-alpha-D-ribose 1-phosphate = 5-(methylsulfanyl)-D-ribulose 1-phosphate</text>
        <dbReference type="Rhea" id="RHEA:19989"/>
        <dbReference type="ChEBI" id="CHEBI:58533"/>
        <dbReference type="ChEBI" id="CHEBI:58548"/>
        <dbReference type="EC" id="5.3.1.23"/>
    </reaction>
</comment>
<keyword evidence="3" id="KW-0486">Methionine biosynthesis</keyword>
<dbReference type="EMBL" id="METQ01000046">
    <property type="protein sequence ID" value="OGC08870.1"/>
    <property type="molecule type" value="Genomic_DNA"/>
</dbReference>
<dbReference type="PANTHER" id="PTHR43475">
    <property type="entry name" value="METHYLTHIORIBOSE-1-PHOSPHATE ISOMERASE"/>
    <property type="match status" value="1"/>
</dbReference>